<dbReference type="GO" id="GO:0006749">
    <property type="term" value="P:glutathione metabolic process"/>
    <property type="evidence" value="ECO:0007669"/>
    <property type="project" value="InterPro"/>
</dbReference>
<evidence type="ECO:0000259" key="16">
    <source>
        <dbReference type="Pfam" id="PF07992"/>
    </source>
</evidence>
<evidence type="ECO:0000259" key="15">
    <source>
        <dbReference type="Pfam" id="PF02852"/>
    </source>
</evidence>
<feature type="binding site" evidence="11">
    <location>
        <begin position="174"/>
        <end position="181"/>
    </location>
    <ligand>
        <name>NAD(+)</name>
        <dbReference type="ChEBI" id="CHEBI:57540"/>
    </ligand>
</feature>
<comment type="subunit">
    <text evidence="2">Homodimer.</text>
</comment>
<reference evidence="17" key="1">
    <citation type="journal article" date="2014" name="Int. J. Syst. Evol. Microbiol.">
        <title>Complete genome sequence of Corynebacterium casei LMG S-19264T (=DSM 44701T), isolated from a smear-ripened cheese.</title>
        <authorList>
            <consortium name="US DOE Joint Genome Institute (JGI-PGF)"/>
            <person name="Walter F."/>
            <person name="Albersmeier A."/>
            <person name="Kalinowski J."/>
            <person name="Ruckert C."/>
        </authorList>
    </citation>
    <scope>NUCLEOTIDE SEQUENCE</scope>
    <source>
        <strain evidence="17">CGMCC 1.15725</strain>
    </source>
</reference>
<dbReference type="GO" id="GO:0004362">
    <property type="term" value="F:glutathione-disulfide reductase (NADPH) activity"/>
    <property type="evidence" value="ECO:0007669"/>
    <property type="project" value="UniProtKB-EC"/>
</dbReference>
<reference evidence="17" key="2">
    <citation type="submission" date="2020-09" db="EMBL/GenBank/DDBJ databases">
        <authorList>
            <person name="Sun Q."/>
            <person name="Zhou Y."/>
        </authorList>
    </citation>
    <scope>NUCLEOTIDE SEQUENCE</scope>
    <source>
        <strain evidence="17">CGMCC 1.15725</strain>
    </source>
</reference>
<dbReference type="InterPro" id="IPR036188">
    <property type="entry name" value="FAD/NAD-bd_sf"/>
</dbReference>
<evidence type="ECO:0000256" key="13">
    <source>
        <dbReference type="RuleBase" id="RU003691"/>
    </source>
</evidence>
<dbReference type="AlphaFoldDB" id="A0A8J2YY85"/>
<gene>
    <name evidence="17" type="ORF">GCM10011611_46620</name>
</gene>
<keyword evidence="18" id="KW-1185">Reference proteome</keyword>
<sequence length="469" mass="50073">MAGYDFDLFTIGAGSGGVSGSRRAASYGARVGICEDSRVGGTCVIRGCVPKKLLVYGAHFAEDFADAAGYGWTVGETRFDWASLIAAKNRETDRLNGIYKKLLADSGVKLYEKRGRIIDPHTVEVGGERFTAERILIATGARPVAPEIPGIEHSISSNEALDLPELPKRVAVVGGGYIAVEFAGIFAALGSAVTLVIRGERVLRGFDEDVRESLTEALSRHGIQIRPRTEIARIDKGAGGLILTTATGATIEVDQVLYATGREPNTRAHSTAFRANTEGVGLENVGIPTDETGAVAVDEWSRTCVPSIYAVGDVTNRLNLTPVAIAEARALAETLFNDNPTKFDPTGVPTAVFSQPPIATVGLTEAEARAEVGAVDVYRARFRPMKHTLTGREERTMMKLVVDRATDRVLGCHMLGADAPEIIQGLAIALKCGATKRQFDQTVGIHPTAAEEFVTMRDKLPDPVAKAAE</sequence>
<protein>
    <recommendedName>
        <fullName evidence="14">Glutathione reductase</fullName>
        <shortName evidence="14">GRase</shortName>
        <ecNumber evidence="14">1.8.1.7</ecNumber>
    </recommendedName>
</protein>
<keyword evidence="7" id="KW-1015">Disulfide bond</keyword>
<dbReference type="EC" id="1.8.1.7" evidence="14"/>
<dbReference type="PRINTS" id="PR00411">
    <property type="entry name" value="PNDRDTASEI"/>
</dbReference>
<dbReference type="Pfam" id="PF07992">
    <property type="entry name" value="Pyr_redox_2"/>
    <property type="match status" value="1"/>
</dbReference>
<dbReference type="SUPFAM" id="SSF55424">
    <property type="entry name" value="FAD/NAD-linked reductases, dimerisation (C-terminal) domain"/>
    <property type="match status" value="1"/>
</dbReference>
<evidence type="ECO:0000256" key="4">
    <source>
        <dbReference type="ARBA" id="ARBA00022827"/>
    </source>
</evidence>
<keyword evidence="6 13" id="KW-0560">Oxidoreductase</keyword>
<evidence type="ECO:0000256" key="3">
    <source>
        <dbReference type="ARBA" id="ARBA00022630"/>
    </source>
</evidence>
<dbReference type="GO" id="GO:0045454">
    <property type="term" value="P:cell redox homeostasis"/>
    <property type="evidence" value="ECO:0007669"/>
    <property type="project" value="InterPro"/>
</dbReference>
<dbReference type="Pfam" id="PF02852">
    <property type="entry name" value="Pyr_redox_dim"/>
    <property type="match status" value="1"/>
</dbReference>
<keyword evidence="11" id="KW-0520">NAD</keyword>
<feature type="binding site" evidence="11">
    <location>
        <position position="261"/>
    </location>
    <ligand>
        <name>NAD(+)</name>
        <dbReference type="ChEBI" id="CHEBI:57540"/>
    </ligand>
</feature>
<evidence type="ECO:0000256" key="11">
    <source>
        <dbReference type="PIRSR" id="PIRSR000350-3"/>
    </source>
</evidence>
<dbReference type="InterPro" id="IPR001100">
    <property type="entry name" value="Pyr_nuc-diS_OxRdtase"/>
</dbReference>
<comment type="similarity">
    <text evidence="1 13">Belongs to the class-I pyridine nucleotide-disulfide oxidoreductase family.</text>
</comment>
<evidence type="ECO:0000256" key="1">
    <source>
        <dbReference type="ARBA" id="ARBA00007532"/>
    </source>
</evidence>
<dbReference type="SUPFAM" id="SSF51905">
    <property type="entry name" value="FAD/NAD(P)-binding domain"/>
    <property type="match status" value="1"/>
</dbReference>
<evidence type="ECO:0000256" key="6">
    <source>
        <dbReference type="ARBA" id="ARBA00023002"/>
    </source>
</evidence>
<evidence type="ECO:0000313" key="17">
    <source>
        <dbReference type="EMBL" id="GGF35063.1"/>
    </source>
</evidence>
<evidence type="ECO:0000256" key="2">
    <source>
        <dbReference type="ARBA" id="ARBA00011738"/>
    </source>
</evidence>
<feature type="binding site" evidence="11">
    <location>
        <position position="52"/>
    </location>
    <ligand>
        <name>FAD</name>
        <dbReference type="ChEBI" id="CHEBI:57692"/>
    </ligand>
</feature>
<feature type="binding site" evidence="11">
    <location>
        <position position="313"/>
    </location>
    <ligand>
        <name>FAD</name>
        <dbReference type="ChEBI" id="CHEBI:57692"/>
    </ligand>
</feature>
<dbReference type="GO" id="GO:0050661">
    <property type="term" value="F:NADP binding"/>
    <property type="evidence" value="ECO:0007669"/>
    <property type="project" value="InterPro"/>
</dbReference>
<accession>A0A8J2YY85</accession>
<evidence type="ECO:0000256" key="12">
    <source>
        <dbReference type="PIRSR" id="PIRSR000350-4"/>
    </source>
</evidence>
<dbReference type="FunFam" id="3.50.50.60:FF:000051">
    <property type="entry name" value="Glutathione reductase"/>
    <property type="match status" value="1"/>
</dbReference>
<dbReference type="NCBIfam" id="NF004776">
    <property type="entry name" value="PRK06116.1"/>
    <property type="match status" value="1"/>
</dbReference>
<dbReference type="Proteomes" id="UP000646365">
    <property type="component" value="Unassembled WGS sequence"/>
</dbReference>
<dbReference type="InterPro" id="IPR016156">
    <property type="entry name" value="FAD/NAD-linked_Rdtase_dimer_sf"/>
</dbReference>
<evidence type="ECO:0000256" key="7">
    <source>
        <dbReference type="ARBA" id="ARBA00023157"/>
    </source>
</evidence>
<keyword evidence="3 13" id="KW-0285">Flavoprotein</keyword>
<keyword evidence="4 11" id="KW-0274">FAD</keyword>
<dbReference type="Gene3D" id="3.50.50.60">
    <property type="entry name" value="FAD/NAD(P)-binding domain"/>
    <property type="match status" value="2"/>
</dbReference>
<dbReference type="InterPro" id="IPR023753">
    <property type="entry name" value="FAD/NAD-binding_dom"/>
</dbReference>
<evidence type="ECO:0000256" key="9">
    <source>
        <dbReference type="ARBA" id="ARBA00049142"/>
    </source>
</evidence>
<evidence type="ECO:0000313" key="18">
    <source>
        <dbReference type="Proteomes" id="UP000646365"/>
    </source>
</evidence>
<dbReference type="RefSeq" id="WP_189050288.1">
    <property type="nucleotide sequence ID" value="NZ_BMJQ01000013.1"/>
</dbReference>
<comment type="caution">
    <text evidence="17">The sequence shown here is derived from an EMBL/GenBank/DDBJ whole genome shotgun (WGS) entry which is preliminary data.</text>
</comment>
<dbReference type="PIRSF" id="PIRSF000350">
    <property type="entry name" value="Mercury_reductase_MerA"/>
    <property type="match status" value="1"/>
</dbReference>
<dbReference type="PANTHER" id="PTHR42737:SF2">
    <property type="entry name" value="GLUTATHIONE REDUCTASE"/>
    <property type="match status" value="1"/>
</dbReference>
<evidence type="ECO:0000256" key="5">
    <source>
        <dbReference type="ARBA" id="ARBA00022857"/>
    </source>
</evidence>
<name>A0A8J2YY85_9PROT</name>
<evidence type="ECO:0000256" key="10">
    <source>
        <dbReference type="PIRSR" id="PIRSR000350-2"/>
    </source>
</evidence>
<proteinExistence type="inferred from homology"/>
<dbReference type="PROSITE" id="PS00076">
    <property type="entry name" value="PYRIDINE_REDOX_1"/>
    <property type="match status" value="1"/>
</dbReference>
<dbReference type="GO" id="GO:0034599">
    <property type="term" value="P:cellular response to oxidative stress"/>
    <property type="evidence" value="ECO:0007669"/>
    <property type="project" value="TreeGrafter"/>
</dbReference>
<keyword evidence="5 14" id="KW-0521">NADP</keyword>
<feature type="domain" description="Pyridine nucleotide-disulphide oxidoreductase dimerisation" evidence="15">
    <location>
        <begin position="348"/>
        <end position="456"/>
    </location>
</feature>
<organism evidence="17 18">
    <name type="scientific">Aliidongia dinghuensis</name>
    <dbReference type="NCBI Taxonomy" id="1867774"/>
    <lineage>
        <taxon>Bacteria</taxon>
        <taxon>Pseudomonadati</taxon>
        <taxon>Pseudomonadota</taxon>
        <taxon>Alphaproteobacteria</taxon>
        <taxon>Rhodospirillales</taxon>
        <taxon>Dongiaceae</taxon>
        <taxon>Aliidongia</taxon>
    </lineage>
</organism>
<dbReference type="EMBL" id="BMJQ01000013">
    <property type="protein sequence ID" value="GGF35063.1"/>
    <property type="molecule type" value="Genomic_DNA"/>
</dbReference>
<dbReference type="GO" id="GO:0050660">
    <property type="term" value="F:flavin adenine dinucleotide binding"/>
    <property type="evidence" value="ECO:0007669"/>
    <property type="project" value="InterPro"/>
</dbReference>
<dbReference type="GO" id="GO:0005829">
    <property type="term" value="C:cytosol"/>
    <property type="evidence" value="ECO:0007669"/>
    <property type="project" value="TreeGrafter"/>
</dbReference>
<comment type="cofactor">
    <cofactor evidence="11">
        <name>FAD</name>
        <dbReference type="ChEBI" id="CHEBI:57692"/>
    </cofactor>
    <text evidence="11">Binds 1 FAD per subunit.</text>
</comment>
<feature type="binding site" evidence="11">
    <location>
        <position position="115"/>
    </location>
    <ligand>
        <name>FAD</name>
        <dbReference type="ChEBI" id="CHEBI:57692"/>
    </ligand>
</feature>
<dbReference type="PRINTS" id="PR00368">
    <property type="entry name" value="FADPNR"/>
</dbReference>
<dbReference type="InterPro" id="IPR004099">
    <property type="entry name" value="Pyr_nucl-diS_OxRdtase_dimer"/>
</dbReference>
<keyword evidence="8 13" id="KW-0676">Redox-active center</keyword>
<comment type="function">
    <text evidence="14">Catalyzes the reduction of glutathione disulfide (GSSG) to reduced glutathione (GSH).</text>
</comment>
<dbReference type="InterPro" id="IPR012999">
    <property type="entry name" value="Pyr_OxRdtase_I_AS"/>
</dbReference>
<dbReference type="NCBIfam" id="TIGR01424">
    <property type="entry name" value="gluta_reduc_2"/>
    <property type="match status" value="1"/>
</dbReference>
<evidence type="ECO:0000256" key="14">
    <source>
        <dbReference type="RuleBase" id="RU365040"/>
    </source>
</evidence>
<feature type="domain" description="FAD/NAD(P)-binding" evidence="16">
    <location>
        <begin position="7"/>
        <end position="328"/>
    </location>
</feature>
<dbReference type="InterPro" id="IPR046952">
    <property type="entry name" value="GSHR/TRXR-like"/>
</dbReference>
<dbReference type="InterPro" id="IPR006324">
    <property type="entry name" value="GSHR"/>
</dbReference>
<dbReference type="PANTHER" id="PTHR42737">
    <property type="entry name" value="GLUTATHIONE REDUCTASE"/>
    <property type="match status" value="1"/>
</dbReference>
<feature type="active site" description="Proton acceptor" evidence="10">
    <location>
        <position position="446"/>
    </location>
</feature>
<keyword evidence="11" id="KW-0547">Nucleotide-binding</keyword>
<feature type="disulfide bond" description="Redox-active" evidence="12">
    <location>
        <begin position="43"/>
        <end position="48"/>
    </location>
</feature>
<dbReference type="Gene3D" id="3.30.390.30">
    <property type="match status" value="1"/>
</dbReference>
<comment type="catalytic activity">
    <reaction evidence="9 14">
        <text>2 glutathione + NADP(+) = glutathione disulfide + NADPH + H(+)</text>
        <dbReference type="Rhea" id="RHEA:11740"/>
        <dbReference type="ChEBI" id="CHEBI:15378"/>
        <dbReference type="ChEBI" id="CHEBI:57783"/>
        <dbReference type="ChEBI" id="CHEBI:57925"/>
        <dbReference type="ChEBI" id="CHEBI:58297"/>
        <dbReference type="ChEBI" id="CHEBI:58349"/>
        <dbReference type="EC" id="1.8.1.7"/>
    </reaction>
</comment>
<evidence type="ECO:0000256" key="8">
    <source>
        <dbReference type="ARBA" id="ARBA00023284"/>
    </source>
</evidence>